<feature type="chain" id="PRO_5016736305" description="RND efflux pump membrane fusion protein barrel-sandwich domain-containing protein" evidence="1">
    <location>
        <begin position="22"/>
        <end position="249"/>
    </location>
</feature>
<dbReference type="Gene3D" id="1.10.287.470">
    <property type="entry name" value="Helix hairpin bin"/>
    <property type="match status" value="1"/>
</dbReference>
<reference evidence="2 3" key="1">
    <citation type="journal article" date="2018" name="ISME J.">
        <title>Endosymbiont genomes yield clues of tubeworm success.</title>
        <authorList>
            <person name="Li Y."/>
            <person name="Liles M.R."/>
            <person name="Halanych K.M."/>
        </authorList>
    </citation>
    <scope>NUCLEOTIDE SEQUENCE [LARGE SCALE GENOMIC DNA]</scope>
    <source>
        <strain evidence="2">A1464</strain>
    </source>
</reference>
<dbReference type="AlphaFoldDB" id="A0A370D8T0"/>
<accession>A0A370D8T0</accession>
<proteinExistence type="predicted"/>
<sequence length="249" mass="28419">MKNNKLLVMITLIGFHVISQAAELEAKLGWTDYQRHGFAVNGVVDKVQVKVGEKVKEGMVLAKLGITPFNYHIKKCQAKSDKFNPEIFDAKIELDQAEELFERTVLSEVELQIIDGKYKKLIESQKEVNVECLLSRWQAKLSVLKARDFSYVLSSNITESMVISDENKTAVFIELVSAKQASAVSLLSYQQKTQFNIGQEIKVIVDQQAFPAKIESIAMRPDKDNKYKLEAVFYYTKMIEPEKLIKLNY</sequence>
<protein>
    <recommendedName>
        <fullName evidence="4">RND efflux pump membrane fusion protein barrel-sandwich domain-containing protein</fullName>
    </recommendedName>
</protein>
<evidence type="ECO:0000313" key="2">
    <source>
        <dbReference type="EMBL" id="RDH81289.1"/>
    </source>
</evidence>
<evidence type="ECO:0000313" key="3">
    <source>
        <dbReference type="Proteomes" id="UP000254266"/>
    </source>
</evidence>
<keyword evidence="3" id="KW-1185">Reference proteome</keyword>
<keyword evidence="1" id="KW-0732">Signal</keyword>
<dbReference type="SUPFAM" id="SSF111369">
    <property type="entry name" value="HlyD-like secretion proteins"/>
    <property type="match status" value="1"/>
</dbReference>
<name>A0A370D8T0_9GAMM</name>
<evidence type="ECO:0008006" key="4">
    <source>
        <dbReference type="Google" id="ProtNLM"/>
    </source>
</evidence>
<dbReference type="Proteomes" id="UP000254266">
    <property type="component" value="Unassembled WGS sequence"/>
</dbReference>
<dbReference type="Gene3D" id="2.40.50.100">
    <property type="match status" value="1"/>
</dbReference>
<feature type="signal peptide" evidence="1">
    <location>
        <begin position="1"/>
        <end position="21"/>
    </location>
</feature>
<comment type="caution">
    <text evidence="2">The sequence shown here is derived from an EMBL/GenBank/DDBJ whole genome shotgun (WGS) entry which is preliminary data.</text>
</comment>
<gene>
    <name evidence="2" type="ORF">DIZ80_14390</name>
</gene>
<organism evidence="2 3">
    <name type="scientific">endosymbiont of Galathealinum brachiosum</name>
    <dbReference type="NCBI Taxonomy" id="2200906"/>
    <lineage>
        <taxon>Bacteria</taxon>
        <taxon>Pseudomonadati</taxon>
        <taxon>Pseudomonadota</taxon>
        <taxon>Gammaproteobacteria</taxon>
        <taxon>sulfur-oxidizing symbionts</taxon>
    </lineage>
</organism>
<dbReference type="EMBL" id="QFXC01000013">
    <property type="protein sequence ID" value="RDH81289.1"/>
    <property type="molecule type" value="Genomic_DNA"/>
</dbReference>
<evidence type="ECO:0000256" key="1">
    <source>
        <dbReference type="SAM" id="SignalP"/>
    </source>
</evidence>